<dbReference type="Pfam" id="PF05960">
    <property type="entry name" value="DUF885"/>
    <property type="match status" value="1"/>
</dbReference>
<accession>A0A369QKQ3</accession>
<protein>
    <submittedName>
        <fullName evidence="1">Uncharacterized protein</fullName>
    </submittedName>
</protein>
<dbReference type="InterPro" id="IPR010281">
    <property type="entry name" value="DUF885"/>
</dbReference>
<evidence type="ECO:0000313" key="1">
    <source>
        <dbReference type="EMBL" id="RDC64225.1"/>
    </source>
</evidence>
<reference evidence="1 2" key="1">
    <citation type="submission" date="2018-04" db="EMBL/GenBank/DDBJ databases">
        <title>Adhaeribacter sp. HMF7616 genome sequencing and assembly.</title>
        <authorList>
            <person name="Kang H."/>
            <person name="Kang J."/>
            <person name="Cha I."/>
            <person name="Kim H."/>
            <person name="Joh K."/>
        </authorList>
    </citation>
    <scope>NUCLEOTIDE SEQUENCE [LARGE SCALE GENOMIC DNA]</scope>
    <source>
        <strain evidence="1 2">HMF7616</strain>
    </source>
</reference>
<comment type="caution">
    <text evidence="1">The sequence shown here is derived from an EMBL/GenBank/DDBJ whole genome shotgun (WGS) entry which is preliminary data.</text>
</comment>
<gene>
    <name evidence="1" type="ORF">AHMF7616_02837</name>
</gene>
<dbReference type="AlphaFoldDB" id="A0A369QKQ3"/>
<name>A0A369QKQ3_9BACT</name>
<dbReference type="EMBL" id="QASA01000001">
    <property type="protein sequence ID" value="RDC64225.1"/>
    <property type="molecule type" value="Genomic_DNA"/>
</dbReference>
<dbReference type="Proteomes" id="UP000253919">
    <property type="component" value="Unassembled WGS sequence"/>
</dbReference>
<keyword evidence="2" id="KW-1185">Reference proteome</keyword>
<proteinExistence type="predicted"/>
<organism evidence="1 2">
    <name type="scientific">Adhaeribacter pallidiroseus</name>
    <dbReference type="NCBI Taxonomy" id="2072847"/>
    <lineage>
        <taxon>Bacteria</taxon>
        <taxon>Pseudomonadati</taxon>
        <taxon>Bacteroidota</taxon>
        <taxon>Cytophagia</taxon>
        <taxon>Cytophagales</taxon>
        <taxon>Hymenobacteraceae</taxon>
        <taxon>Adhaeribacter</taxon>
    </lineage>
</organism>
<sequence length="334" mass="38375">MKGFLALLVLTLSFLPIKVRSQTKPEKNDRSWIDQSNRYTKQLIDLDKKYTPEYGSAQGLAEYDTQIAIPTLANQRAERKEQEALVARYVAAAKTEKAGPVAQDLHILIDHLKLGFRRQDFEMRRKVPFLNAASMIYDGLEILLDDQTPAARRQAAVVRMQKYAGLEKGYRPLTATLQDRVAQQIAGHDMIYPSRQQMEVELSRNESIITGIAELCQKHKLTGWEQPYAELKKQVQAYDQWTREQVLIKARTDFRLPPEEYALALEDYGIDIPPAQLAKIAHAAFTEIQNEMKPIAEQIAKKRNLPSRNYRDVIRELKKNKFMAIPLFRFTSGT</sequence>
<evidence type="ECO:0000313" key="2">
    <source>
        <dbReference type="Proteomes" id="UP000253919"/>
    </source>
</evidence>